<protein>
    <submittedName>
        <fullName evidence="1">Uncharacterized protein</fullName>
    </submittedName>
</protein>
<accession>A0A6I6ITW4</accession>
<organism evidence="1 2">
    <name type="scientific">Roseovarius faecimaris</name>
    <dbReference type="NCBI Taxonomy" id="2494550"/>
    <lineage>
        <taxon>Bacteria</taxon>
        <taxon>Pseudomonadati</taxon>
        <taxon>Pseudomonadota</taxon>
        <taxon>Alphaproteobacteria</taxon>
        <taxon>Rhodobacterales</taxon>
        <taxon>Roseobacteraceae</taxon>
        <taxon>Roseovarius</taxon>
    </lineage>
</organism>
<evidence type="ECO:0000313" key="2">
    <source>
        <dbReference type="Proteomes" id="UP000428330"/>
    </source>
</evidence>
<dbReference type="OrthoDB" id="7593334at2"/>
<dbReference type="AlphaFoldDB" id="A0A6I6ITW4"/>
<sequence>MSDLPIRGDISPSLHPEALAGFADALERKPGALTSAQAALGDAYRWLGAVNDAERALTALAASEAPAKRRQQPSGRSEYLGDLRLTRVGLRQFSGHEEELAQAAGVHMERVTKKIDAARGELERTVATLDKAIAFALTDDEAQTVRGSGLAAEVRAHVKSMKQGDRFDFVQIAIKAHDLTTVAAVLDGQPFLSGLKHEEWNNARILATQAFAPQSVKEREAVTKLLQSVDLAGQEVIARYTKVRSGADTPRARANRELAKLKKGAA</sequence>
<evidence type="ECO:0000313" key="1">
    <source>
        <dbReference type="EMBL" id="QGY00186.1"/>
    </source>
</evidence>
<dbReference type="RefSeq" id="WP_157708866.1">
    <property type="nucleotide sequence ID" value="NZ_CP034348.1"/>
</dbReference>
<keyword evidence="2" id="KW-1185">Reference proteome</keyword>
<gene>
    <name evidence="1" type="ORF">EI983_18720</name>
</gene>
<proteinExistence type="predicted"/>
<reference evidence="2" key="1">
    <citation type="submission" date="2018-12" db="EMBL/GenBank/DDBJ databases">
        <title>Complete genome sequence of Roseovarius sp. MME-070.</title>
        <authorList>
            <person name="Nam Y.-D."/>
            <person name="Kang J."/>
            <person name="Chung W.-H."/>
            <person name="Park Y.S."/>
        </authorList>
    </citation>
    <scope>NUCLEOTIDE SEQUENCE [LARGE SCALE GENOMIC DNA]</scope>
    <source>
        <strain evidence="2">MME-070</strain>
    </source>
</reference>
<name>A0A6I6ITW4_9RHOB</name>
<dbReference type="EMBL" id="CP034348">
    <property type="protein sequence ID" value="QGY00186.1"/>
    <property type="molecule type" value="Genomic_DNA"/>
</dbReference>
<dbReference type="Proteomes" id="UP000428330">
    <property type="component" value="Chromosome"/>
</dbReference>
<dbReference type="KEGG" id="rom:EI983_18720"/>